<dbReference type="InterPro" id="IPR005619">
    <property type="entry name" value="Uncharacterised_YajG"/>
</dbReference>
<feature type="chain" id="PRO_5017026030" description="Lipoprotein" evidence="1">
    <location>
        <begin position="24"/>
        <end position="199"/>
    </location>
</feature>
<organism evidence="2 3">
    <name type="scientific">Haemophilus parainfluenzae</name>
    <dbReference type="NCBI Taxonomy" id="729"/>
    <lineage>
        <taxon>Bacteria</taxon>
        <taxon>Pseudomonadati</taxon>
        <taxon>Pseudomonadota</taxon>
        <taxon>Gammaproteobacteria</taxon>
        <taxon>Pasteurellales</taxon>
        <taxon>Pasteurellaceae</taxon>
        <taxon>Haemophilus</taxon>
    </lineage>
</organism>
<dbReference type="RefSeq" id="WP_111315038.1">
    <property type="nucleotide sequence ID" value="NZ_QEPW01000004.1"/>
</dbReference>
<evidence type="ECO:0000313" key="3">
    <source>
        <dbReference type="Proteomes" id="UP000253910"/>
    </source>
</evidence>
<feature type="signal peptide" evidence="1">
    <location>
        <begin position="1"/>
        <end position="23"/>
    </location>
</feature>
<evidence type="ECO:0008006" key="4">
    <source>
        <dbReference type="Google" id="ProtNLM"/>
    </source>
</evidence>
<gene>
    <name evidence="2" type="ORF">DPV87_02835</name>
</gene>
<reference evidence="2 3" key="1">
    <citation type="submission" date="2018-05" db="EMBL/GenBank/DDBJ databases">
        <title>Draft Genome Sequences for a Diverse set of 7 Haemophilus Species.</title>
        <authorList>
            <person name="Nichols M."/>
            <person name="Topaz N."/>
            <person name="Wang X."/>
            <person name="Wang X."/>
            <person name="Boxrud D."/>
        </authorList>
    </citation>
    <scope>NUCLEOTIDE SEQUENCE [LARGE SCALE GENOMIC DNA]</scope>
    <source>
        <strain evidence="2 3">C2008001710</strain>
    </source>
</reference>
<name>A0A369Z672_HAEPA</name>
<sequence length="199" mass="21819">MKVTNKIKALSAMTLAATTLFLAGCQAQSNTLTFTPQSPTASMNINQSAVVTVNTRDSRPQQEIATYTKSGELIKLNASPSVTQLFQQVMQQNLVSKGFRIGQANNANAGVTVEVKEFNTHVDQGNLRYTLNSKIQAVVYVQGPRGQYNKTFNATRSQSGAFNASNDEIQKVLGETFKDIVNNIYQDQEVTNAINQYTN</sequence>
<dbReference type="EMBL" id="QEPW01000004">
    <property type="protein sequence ID" value="RDE95021.1"/>
    <property type="molecule type" value="Genomic_DNA"/>
</dbReference>
<dbReference type="PROSITE" id="PS51257">
    <property type="entry name" value="PROKAR_LIPOPROTEIN"/>
    <property type="match status" value="1"/>
</dbReference>
<evidence type="ECO:0000256" key="1">
    <source>
        <dbReference type="SAM" id="SignalP"/>
    </source>
</evidence>
<dbReference type="Proteomes" id="UP000253910">
    <property type="component" value="Unassembled WGS sequence"/>
</dbReference>
<evidence type="ECO:0000313" key="2">
    <source>
        <dbReference type="EMBL" id="RDE95021.1"/>
    </source>
</evidence>
<dbReference type="AlphaFoldDB" id="A0A369Z672"/>
<dbReference type="Pfam" id="PF03923">
    <property type="entry name" value="Lipoprotein_16"/>
    <property type="match status" value="1"/>
</dbReference>
<comment type="caution">
    <text evidence="2">The sequence shown here is derived from an EMBL/GenBank/DDBJ whole genome shotgun (WGS) entry which is preliminary data.</text>
</comment>
<proteinExistence type="predicted"/>
<keyword evidence="1" id="KW-0732">Signal</keyword>
<accession>A0A369Z672</accession>
<protein>
    <recommendedName>
        <fullName evidence="4">Lipoprotein</fullName>
    </recommendedName>
</protein>